<reference evidence="11 12" key="2">
    <citation type="journal article" date="2005" name="PLoS Biol.">
        <title>Three Prochlorococcus cyanophage genomes: signature features and ecological interpretations.</title>
        <authorList>
            <person name="Sullivan M.B."/>
            <person name="Coleman M.L."/>
            <person name="Weigele P."/>
            <person name="Rohwer F."/>
            <person name="Chisholm S.W."/>
        </authorList>
    </citation>
    <scope>NUCLEOTIDE SEQUENCE</scope>
</reference>
<keyword evidence="7" id="KW-1195">Viral transcription</keyword>
<dbReference type="EC" id="2.7.7.6" evidence="2"/>
<evidence type="ECO:0000256" key="4">
    <source>
        <dbReference type="ARBA" id="ARBA00022679"/>
    </source>
</evidence>
<evidence type="ECO:0000313" key="11">
    <source>
        <dbReference type="EMBL" id="AAX44193.1"/>
    </source>
</evidence>
<dbReference type="InterPro" id="IPR002092">
    <property type="entry name" value="DNA-dir_Rpol_phage-type"/>
</dbReference>
<name>Q58N45_BPPRP</name>
<evidence type="ECO:0000259" key="10">
    <source>
        <dbReference type="SMART" id="SM01311"/>
    </source>
</evidence>
<keyword evidence="6" id="KW-0804">Transcription</keyword>
<dbReference type="GO" id="GO:0019083">
    <property type="term" value="P:viral transcription"/>
    <property type="evidence" value="ECO:0007669"/>
    <property type="project" value="UniProtKB-KW"/>
</dbReference>
<dbReference type="InterPro" id="IPR043502">
    <property type="entry name" value="DNA/RNA_pol_sf"/>
</dbReference>
<dbReference type="PROSITE" id="PS00900">
    <property type="entry name" value="RNA_POL_PHAGE_1"/>
    <property type="match status" value="1"/>
</dbReference>
<sequence length="778" mass="90138">MPTTADLEMQERFERKQIKGGLERFRSNTNKLLEKDYASATVFGSSSIETLLPYLVKYIDQKKEDRKNIPIGRHIHLLPYLFSLDSESQGAITAKITFDKLFSPRKDNSKVANVVQAIGSALEAECQMRYYESSAPGLFETLKKNYWHQAKGTAYKAKSMTTLMNKHEDLERWKPWNRIERIKVGTWFLDCLMESSEWFERELSMHRGKTQQFVVPTDKFHKNKEEIIRLAELFSPLAWPMLIEPRDWSPMHDGGYYLNDLTKCHEMVRRGKPLRIQGETTYQFLNEIQKVKYRLNPFIVMVAEELEEREIEVGKFRPVINHPDPPKPPNMEDEESRKQWRKDKAIARNKNANEWRISCRTRMTMNCVREFKDKEYYIPWSFDYRGRAYPIPSFLTPQDTDFGKSLIRFAEEAPITEDGMKWLAFQVATTYGLDKATMEERLDWVNEPENIKLIKRVATDPINNIGDWEAADEPFEFLAGCEEYYSVVLIKTRTTTGLPVATDATCSGLQILAGLARDKSTASLVNVIPSDKPQDAYKVIAEKSLEHIPERLRPYWDRKKTKRCVMTIPYNAKPFSNRQYIRDAFEDIDIEVENDELTQIVKAVRDAMEAVVPGPMKVMRWIEQEVSNAIKEGATEITWVTPSGFRVNQRLMKYDHKNVELHLMGRCRIKVIDGEKGVDLRHHKNATAPNLIHSLDASLLHLSATKFNAPIALIHDSVLCRATDMTNLSTLVRDTYMHLFAEHDFLKDFAKAINAKTEPPIIGDLEPESVIESTYFFC</sequence>
<dbReference type="PANTHER" id="PTHR10102">
    <property type="entry name" value="DNA-DIRECTED RNA POLYMERASE, MITOCHONDRIAL"/>
    <property type="match status" value="1"/>
</dbReference>
<dbReference type="InterPro" id="IPR029262">
    <property type="entry name" value="RPOL_N"/>
</dbReference>
<dbReference type="KEGG" id="vg:3294710"/>
<dbReference type="OrthoDB" id="309at10239"/>
<dbReference type="GeneID" id="3294710"/>
<dbReference type="EMBL" id="AY939843">
    <property type="protein sequence ID" value="AAX44193.1"/>
    <property type="molecule type" value="Genomic_DNA"/>
</dbReference>
<dbReference type="Pfam" id="PF14700">
    <property type="entry name" value="RPOL_N"/>
    <property type="match status" value="1"/>
</dbReference>
<feature type="domain" description="DNA-directed RNA polymerase N-terminal" evidence="10">
    <location>
        <begin position="8"/>
        <end position="290"/>
    </location>
</feature>
<evidence type="ECO:0000313" key="12">
    <source>
        <dbReference type="Proteomes" id="UP000000916"/>
    </source>
</evidence>
<dbReference type="Gene3D" id="1.10.287.280">
    <property type="match status" value="1"/>
</dbReference>
<dbReference type="Gene3D" id="1.10.150.20">
    <property type="entry name" value="5' to 3' exonuclease, C-terminal subdomain"/>
    <property type="match status" value="1"/>
</dbReference>
<keyword evidence="5" id="KW-0548">Nucleotidyltransferase</keyword>
<protein>
    <recommendedName>
        <fullName evidence="2">DNA-directed RNA polymerase</fullName>
        <ecNumber evidence="2">2.7.7.6</ecNumber>
    </recommendedName>
</protein>
<proteinExistence type="inferred from homology"/>
<keyword evidence="3" id="KW-0240">DNA-directed RNA polymerase</keyword>
<reference evidence="11 12" key="1">
    <citation type="journal article" date="2004" name="Proc. Natl. Acad. Sci. U.S.A.">
        <title>Transfer of photosynthesis genes to and from Prochlorococcus viruses.</title>
        <authorList>
            <person name="Lindell D."/>
            <person name="Sullivan M.B."/>
            <person name="Johnson Z.I."/>
            <person name="Tolonen A.C."/>
            <person name="Rohwer F."/>
            <person name="Chisholm S.W."/>
        </authorList>
    </citation>
    <scope>NUCLEOTIDE SEQUENCE [LARGE SCALE GENOMIC DNA]</scope>
</reference>
<dbReference type="PANTHER" id="PTHR10102:SF0">
    <property type="entry name" value="DNA-DIRECTED RNA POLYMERASE, MITOCHONDRIAL"/>
    <property type="match status" value="1"/>
</dbReference>
<keyword evidence="12" id="KW-1185">Reference proteome</keyword>
<dbReference type="InterPro" id="IPR037159">
    <property type="entry name" value="RNA_POL_N_sf"/>
</dbReference>
<dbReference type="SMART" id="SM01311">
    <property type="entry name" value="RPOL_N"/>
    <property type="match status" value="1"/>
</dbReference>
<dbReference type="SUPFAM" id="SSF56672">
    <property type="entry name" value="DNA/RNA polymerases"/>
    <property type="match status" value="1"/>
</dbReference>
<evidence type="ECO:0000256" key="8">
    <source>
        <dbReference type="ARBA" id="ARBA00048552"/>
    </source>
</evidence>
<evidence type="ECO:0000256" key="9">
    <source>
        <dbReference type="SAM" id="MobiDB-lite"/>
    </source>
</evidence>
<accession>Q58N45</accession>
<evidence type="ECO:0000256" key="1">
    <source>
        <dbReference type="ARBA" id="ARBA00009493"/>
    </source>
</evidence>
<dbReference type="InterPro" id="IPR046950">
    <property type="entry name" value="DNA-dir_Rpol_C_phage-type"/>
</dbReference>
<evidence type="ECO:0000256" key="3">
    <source>
        <dbReference type="ARBA" id="ARBA00022478"/>
    </source>
</evidence>
<evidence type="ECO:0000256" key="6">
    <source>
        <dbReference type="ARBA" id="ARBA00023163"/>
    </source>
</evidence>
<dbReference type="GO" id="GO:0006351">
    <property type="term" value="P:DNA-templated transcription"/>
    <property type="evidence" value="ECO:0007669"/>
    <property type="project" value="InterPro"/>
</dbReference>
<evidence type="ECO:0000256" key="5">
    <source>
        <dbReference type="ARBA" id="ARBA00022695"/>
    </source>
</evidence>
<keyword evidence="4" id="KW-0808">Transferase</keyword>
<dbReference type="GO" id="GO:0003899">
    <property type="term" value="F:DNA-directed RNA polymerase activity"/>
    <property type="evidence" value="ECO:0007669"/>
    <property type="project" value="UniProtKB-EC"/>
</dbReference>
<reference evidence="12" key="3">
    <citation type="journal article" date="2010" name="Environ. Microbiol.">
        <title>Genomic analysis of oceanic cyanobacterial myoviruses compared with T4-like myoviruses from diverse hosts and environments.</title>
        <authorList>
            <person name="Sullivan M.B."/>
            <person name="Huang K.H."/>
            <person name="Ignacio-Espinoza J.C."/>
            <person name="Berlin A.M."/>
            <person name="Kelly L."/>
            <person name="Weigele P.R."/>
            <person name="DeFrancesco A.S."/>
            <person name="Kern S.E."/>
            <person name="Thompson L.R."/>
            <person name="Young S."/>
            <person name="Yandava C."/>
            <person name="Fu R."/>
            <person name="Krastins B."/>
            <person name="Chase M."/>
            <person name="Sarracino D."/>
            <person name="Osburne M.S."/>
            <person name="Henn M.R."/>
            <person name="Chisholm S.W."/>
        </authorList>
    </citation>
    <scope>NUCLEOTIDE SEQUENCE [LARGE SCALE GENOMIC DNA]</scope>
</reference>
<dbReference type="Pfam" id="PF00940">
    <property type="entry name" value="RNA_pol"/>
    <property type="match status" value="1"/>
</dbReference>
<dbReference type="RefSeq" id="YP_214191.1">
    <property type="nucleotide sequence ID" value="NC_006882.2"/>
</dbReference>
<evidence type="ECO:0000256" key="7">
    <source>
        <dbReference type="ARBA" id="ARBA00023314"/>
    </source>
</evidence>
<comment type="similarity">
    <text evidence="1">Belongs to the phage and mitochondrial RNA polymerase family.</text>
</comment>
<evidence type="ECO:0000256" key="2">
    <source>
        <dbReference type="ARBA" id="ARBA00012418"/>
    </source>
</evidence>
<dbReference type="Proteomes" id="UP000000916">
    <property type="component" value="Segment"/>
</dbReference>
<dbReference type="Gene3D" id="1.10.1320.10">
    <property type="entry name" value="DNA-directed RNA polymerase, N-terminal domain"/>
    <property type="match status" value="1"/>
</dbReference>
<organism evidence="11 12">
    <name type="scientific">Prochlorococcus phage P-SSP7</name>
    <dbReference type="NCBI Taxonomy" id="2908095"/>
    <lineage>
        <taxon>Viruses</taxon>
        <taxon>Duplodnaviria</taxon>
        <taxon>Heunggongvirae</taxon>
        <taxon>Uroviricota</taxon>
        <taxon>Caudoviricetes</taxon>
        <taxon>Autographivirales</taxon>
        <taxon>Sechaudvirinae</taxon>
        <taxon>Tiamatvirus</taxon>
        <taxon>Prochlorococcus phage P-SSP7</taxon>
    </lineage>
</organism>
<dbReference type="GO" id="GO:0000428">
    <property type="term" value="C:DNA-directed RNA polymerase complex"/>
    <property type="evidence" value="ECO:0007669"/>
    <property type="project" value="UniProtKB-KW"/>
</dbReference>
<dbReference type="GO" id="GO:0003677">
    <property type="term" value="F:DNA binding"/>
    <property type="evidence" value="ECO:0007669"/>
    <property type="project" value="InterPro"/>
</dbReference>
<comment type="catalytic activity">
    <reaction evidence="8">
        <text>RNA(n) + a ribonucleoside 5'-triphosphate = RNA(n+1) + diphosphate</text>
        <dbReference type="Rhea" id="RHEA:21248"/>
        <dbReference type="Rhea" id="RHEA-COMP:14527"/>
        <dbReference type="Rhea" id="RHEA-COMP:17342"/>
        <dbReference type="ChEBI" id="CHEBI:33019"/>
        <dbReference type="ChEBI" id="CHEBI:61557"/>
        <dbReference type="ChEBI" id="CHEBI:140395"/>
        <dbReference type="EC" id="2.7.7.6"/>
    </reaction>
</comment>
<gene>
    <name evidence="11" type="primary">1</name>
    <name evidence="11" type="ORF">PSSP7_013</name>
</gene>
<feature type="region of interest" description="Disordered" evidence="9">
    <location>
        <begin position="318"/>
        <end position="342"/>
    </location>
</feature>